<evidence type="ECO:0000256" key="2">
    <source>
        <dbReference type="ARBA" id="ARBA00023015"/>
    </source>
</evidence>
<dbReference type="Gene3D" id="1.10.1740.10">
    <property type="match status" value="1"/>
</dbReference>
<name>A0A1H7HEY4_9BACT</name>
<evidence type="ECO:0000259" key="5">
    <source>
        <dbReference type="Pfam" id="PF04542"/>
    </source>
</evidence>
<dbReference type="NCBIfam" id="TIGR02937">
    <property type="entry name" value="sigma70-ECF"/>
    <property type="match status" value="1"/>
</dbReference>
<dbReference type="GO" id="GO:0006352">
    <property type="term" value="P:DNA-templated transcription initiation"/>
    <property type="evidence" value="ECO:0007669"/>
    <property type="project" value="InterPro"/>
</dbReference>
<dbReference type="Gene3D" id="1.10.10.10">
    <property type="entry name" value="Winged helix-like DNA-binding domain superfamily/Winged helix DNA-binding domain"/>
    <property type="match status" value="1"/>
</dbReference>
<evidence type="ECO:0000256" key="1">
    <source>
        <dbReference type="ARBA" id="ARBA00010641"/>
    </source>
</evidence>
<organism evidence="7 8">
    <name type="scientific">Chitinophaga rupis</name>
    <dbReference type="NCBI Taxonomy" id="573321"/>
    <lineage>
        <taxon>Bacteria</taxon>
        <taxon>Pseudomonadati</taxon>
        <taxon>Bacteroidota</taxon>
        <taxon>Chitinophagia</taxon>
        <taxon>Chitinophagales</taxon>
        <taxon>Chitinophagaceae</taxon>
        <taxon>Chitinophaga</taxon>
    </lineage>
</organism>
<dbReference type="InterPro" id="IPR013325">
    <property type="entry name" value="RNA_pol_sigma_r2"/>
</dbReference>
<dbReference type="InterPro" id="IPR036388">
    <property type="entry name" value="WH-like_DNA-bd_sf"/>
</dbReference>
<dbReference type="STRING" id="573321.SAMN04488505_101292"/>
<dbReference type="InterPro" id="IPR014284">
    <property type="entry name" value="RNA_pol_sigma-70_dom"/>
</dbReference>
<dbReference type="Pfam" id="PF08281">
    <property type="entry name" value="Sigma70_r4_2"/>
    <property type="match status" value="1"/>
</dbReference>
<dbReference type="PANTHER" id="PTHR43133">
    <property type="entry name" value="RNA POLYMERASE ECF-TYPE SIGMA FACTO"/>
    <property type="match status" value="1"/>
</dbReference>
<dbReference type="AlphaFoldDB" id="A0A1H7HEY4"/>
<feature type="domain" description="RNA polymerase sigma factor 70 region 4 type 2" evidence="6">
    <location>
        <begin position="112"/>
        <end position="159"/>
    </location>
</feature>
<dbReference type="GO" id="GO:0003677">
    <property type="term" value="F:DNA binding"/>
    <property type="evidence" value="ECO:0007669"/>
    <property type="project" value="InterPro"/>
</dbReference>
<accession>A0A1H7HEY4</accession>
<evidence type="ECO:0000259" key="6">
    <source>
        <dbReference type="Pfam" id="PF08281"/>
    </source>
</evidence>
<dbReference type="InterPro" id="IPR013324">
    <property type="entry name" value="RNA_pol_sigma_r3/r4-like"/>
</dbReference>
<dbReference type="EMBL" id="FOBB01000001">
    <property type="protein sequence ID" value="SEK48893.1"/>
    <property type="molecule type" value="Genomic_DNA"/>
</dbReference>
<keyword evidence="2" id="KW-0805">Transcription regulation</keyword>
<dbReference type="SUPFAM" id="SSF88659">
    <property type="entry name" value="Sigma3 and sigma4 domains of RNA polymerase sigma factors"/>
    <property type="match status" value="1"/>
</dbReference>
<dbReference type="InterPro" id="IPR007627">
    <property type="entry name" value="RNA_pol_sigma70_r2"/>
</dbReference>
<sequence length="170" mass="19918">MATLNNKETAFLNLMEVHKGIIHKISKMYMDTPEDQQDLFQEIIYQLWRSYDSFNSQSKFSTWMYRVALNTAVVFFRKENKKISSIPELPEHIAVEESPSVLKELQLAHFYKAVQKLDNIEKALIFYHLENYSHKEIAANLGISEGNTRVKLNRAKTKLKALIKQQGYEF</sequence>
<dbReference type="Proteomes" id="UP000198984">
    <property type="component" value="Unassembled WGS sequence"/>
</dbReference>
<keyword evidence="3" id="KW-0731">Sigma factor</keyword>
<dbReference type="SUPFAM" id="SSF88946">
    <property type="entry name" value="Sigma2 domain of RNA polymerase sigma factors"/>
    <property type="match status" value="1"/>
</dbReference>
<proteinExistence type="inferred from homology"/>
<dbReference type="PANTHER" id="PTHR43133:SF45">
    <property type="entry name" value="RNA POLYMERASE ECF-TYPE SIGMA FACTOR"/>
    <property type="match status" value="1"/>
</dbReference>
<comment type="similarity">
    <text evidence="1">Belongs to the sigma-70 factor family. ECF subfamily.</text>
</comment>
<dbReference type="GO" id="GO:0016987">
    <property type="term" value="F:sigma factor activity"/>
    <property type="evidence" value="ECO:0007669"/>
    <property type="project" value="UniProtKB-KW"/>
</dbReference>
<protein>
    <submittedName>
        <fullName evidence="7">RNA polymerase sigma-70 factor, ECF subfamily</fullName>
    </submittedName>
</protein>
<reference evidence="7 8" key="1">
    <citation type="submission" date="2016-10" db="EMBL/GenBank/DDBJ databases">
        <authorList>
            <person name="de Groot N.N."/>
        </authorList>
    </citation>
    <scope>NUCLEOTIDE SEQUENCE [LARGE SCALE GENOMIC DNA]</scope>
    <source>
        <strain evidence="7 8">DSM 21039</strain>
    </source>
</reference>
<dbReference type="OrthoDB" id="9780326at2"/>
<keyword evidence="8" id="KW-1185">Reference proteome</keyword>
<dbReference type="InterPro" id="IPR039425">
    <property type="entry name" value="RNA_pol_sigma-70-like"/>
</dbReference>
<evidence type="ECO:0000313" key="8">
    <source>
        <dbReference type="Proteomes" id="UP000198984"/>
    </source>
</evidence>
<evidence type="ECO:0000313" key="7">
    <source>
        <dbReference type="EMBL" id="SEK48893.1"/>
    </source>
</evidence>
<feature type="domain" description="RNA polymerase sigma-70 region 2" evidence="5">
    <location>
        <begin position="15"/>
        <end position="80"/>
    </location>
</feature>
<evidence type="ECO:0000256" key="4">
    <source>
        <dbReference type="ARBA" id="ARBA00023163"/>
    </source>
</evidence>
<dbReference type="RefSeq" id="WP_089906376.1">
    <property type="nucleotide sequence ID" value="NZ_FOBB01000001.1"/>
</dbReference>
<gene>
    <name evidence="7" type="ORF">SAMN04488505_101292</name>
</gene>
<dbReference type="Pfam" id="PF04542">
    <property type="entry name" value="Sigma70_r2"/>
    <property type="match status" value="1"/>
</dbReference>
<evidence type="ECO:0000256" key="3">
    <source>
        <dbReference type="ARBA" id="ARBA00023082"/>
    </source>
</evidence>
<keyword evidence="4" id="KW-0804">Transcription</keyword>
<dbReference type="InterPro" id="IPR013249">
    <property type="entry name" value="RNA_pol_sigma70_r4_t2"/>
</dbReference>